<name>A0A9Y2ERY6_9FIRM</name>
<dbReference type="AlphaFoldDB" id="A0A9Y2ERY6"/>
<reference evidence="1" key="1">
    <citation type="submission" date="2023-03" db="EMBL/GenBank/DDBJ databases">
        <title>Selenobaculum gbiensis gen. nov. sp. nov., a new bacterium isolated from the gut microbiota of IBD patient.</title>
        <authorList>
            <person name="Yeo S."/>
            <person name="Park H."/>
            <person name="Huh C.S."/>
        </authorList>
    </citation>
    <scope>NUCLEOTIDE SEQUENCE</scope>
    <source>
        <strain evidence="1">ICN-92133</strain>
    </source>
</reference>
<evidence type="ECO:0000313" key="1">
    <source>
        <dbReference type="EMBL" id="WIW71732.1"/>
    </source>
</evidence>
<dbReference type="RefSeq" id="WP_147670643.1">
    <property type="nucleotide sequence ID" value="NZ_CP120678.1"/>
</dbReference>
<protein>
    <submittedName>
        <fullName evidence="1">Uncharacterized protein</fullName>
    </submittedName>
</protein>
<gene>
    <name evidence="1" type="ORF">P3F81_05400</name>
</gene>
<organism evidence="1 2">
    <name type="scientific">Selenobaculum gibii</name>
    <dbReference type="NCBI Taxonomy" id="3054208"/>
    <lineage>
        <taxon>Bacteria</taxon>
        <taxon>Bacillati</taxon>
        <taxon>Bacillota</taxon>
        <taxon>Negativicutes</taxon>
        <taxon>Selenomonadales</taxon>
        <taxon>Selenomonadaceae</taxon>
        <taxon>Selenobaculum</taxon>
    </lineage>
</organism>
<accession>A0A9Y2ERY6</accession>
<dbReference type="KEGG" id="sgbi:P3F81_05400"/>
<dbReference type="EMBL" id="CP120678">
    <property type="protein sequence ID" value="WIW71732.1"/>
    <property type="molecule type" value="Genomic_DNA"/>
</dbReference>
<evidence type="ECO:0000313" key="2">
    <source>
        <dbReference type="Proteomes" id="UP001243623"/>
    </source>
</evidence>
<proteinExistence type="predicted"/>
<keyword evidence="2" id="KW-1185">Reference proteome</keyword>
<sequence>MVLVCPVCGERGIGKVGIGQYYCKDCCIEFECKNDTIKIYNVQDDGTLIAIPEDSTLKDNVEVAQ</sequence>
<dbReference type="Proteomes" id="UP001243623">
    <property type="component" value="Chromosome"/>
</dbReference>